<dbReference type="SFLD" id="SFLDG01067">
    <property type="entry name" value="SPASM/twitch_domain_containing"/>
    <property type="match status" value="1"/>
</dbReference>
<evidence type="ECO:0000256" key="5">
    <source>
        <dbReference type="ARBA" id="ARBA00022723"/>
    </source>
</evidence>
<evidence type="ECO:0000256" key="3">
    <source>
        <dbReference type="ARBA" id="ARBA00022485"/>
    </source>
</evidence>
<dbReference type="GO" id="GO:0046872">
    <property type="term" value="F:metal ion binding"/>
    <property type="evidence" value="ECO:0007669"/>
    <property type="project" value="UniProtKB-KW"/>
</dbReference>
<dbReference type="SMART" id="SM00729">
    <property type="entry name" value="Elp3"/>
    <property type="match status" value="1"/>
</dbReference>
<reference evidence="14 15" key="1">
    <citation type="journal article" date="2011" name="Stand. Genomic Sci.">
        <title>Complete genome sequence of the hyperthermophilic chemolithoautotroph Pyrolobus fumarii type strain (1A).</title>
        <authorList>
            <person name="Anderson I."/>
            <person name="Goker M."/>
            <person name="Nolan M."/>
            <person name="Lucas S."/>
            <person name="Hammon N."/>
            <person name="Deshpande S."/>
            <person name="Cheng J.F."/>
            <person name="Tapia R."/>
            <person name="Han C."/>
            <person name="Goodwin L."/>
            <person name="Pitluck S."/>
            <person name="Huntemann M."/>
            <person name="Liolios K."/>
            <person name="Ivanova N."/>
            <person name="Pagani I."/>
            <person name="Mavromatis K."/>
            <person name="Ovchinikova G."/>
            <person name="Pati A."/>
            <person name="Chen A."/>
            <person name="Palaniappan K."/>
            <person name="Land M."/>
            <person name="Hauser L."/>
            <person name="Brambilla E.M."/>
            <person name="Huber H."/>
            <person name="Yasawong M."/>
            <person name="Rohde M."/>
            <person name="Spring S."/>
            <person name="Abt B."/>
            <person name="Sikorski J."/>
            <person name="Wirth R."/>
            <person name="Detter J.C."/>
            <person name="Woyke T."/>
            <person name="Bristow J."/>
            <person name="Eisen J.A."/>
            <person name="Markowitz V."/>
            <person name="Hugenholtz P."/>
            <person name="Kyrpides N.C."/>
            <person name="Klenk H.P."/>
            <person name="Lapidus A."/>
        </authorList>
    </citation>
    <scope>NUCLEOTIDE SEQUENCE [LARGE SCALE GENOMIC DNA]</scope>
    <source>
        <strain evidence="15">DSM 11204 / 1A</strain>
    </source>
</reference>
<keyword evidence="10" id="KW-0501">Molybdenum cofactor biosynthesis</keyword>
<evidence type="ECO:0000256" key="10">
    <source>
        <dbReference type="ARBA" id="ARBA00023150"/>
    </source>
</evidence>
<dbReference type="HOGENOM" id="CLU_009273_0_1_2"/>
<evidence type="ECO:0000256" key="9">
    <source>
        <dbReference type="ARBA" id="ARBA00023134"/>
    </source>
</evidence>
<evidence type="ECO:0000256" key="12">
    <source>
        <dbReference type="ARBA" id="ARBA00048697"/>
    </source>
</evidence>
<dbReference type="InterPro" id="IPR010505">
    <property type="entry name" value="MoaA_twitch"/>
</dbReference>
<dbReference type="InterPro" id="IPR000385">
    <property type="entry name" value="MoaA_NifB_PqqE_Fe-S-bd_CS"/>
</dbReference>
<dbReference type="SUPFAM" id="SSF102114">
    <property type="entry name" value="Radical SAM enzymes"/>
    <property type="match status" value="1"/>
</dbReference>
<organism evidence="14 15">
    <name type="scientific">Pyrolobus fumarii (strain DSM 11204 / 1A)</name>
    <dbReference type="NCBI Taxonomy" id="694429"/>
    <lineage>
        <taxon>Archaea</taxon>
        <taxon>Thermoproteota</taxon>
        <taxon>Thermoprotei</taxon>
        <taxon>Desulfurococcales</taxon>
        <taxon>Pyrodictiaceae</taxon>
        <taxon>Pyrolobus</taxon>
    </lineage>
</organism>
<keyword evidence="15" id="KW-1185">Reference proteome</keyword>
<dbReference type="GO" id="GO:0061798">
    <property type="term" value="F:GTP 3',8'-cyclase activity"/>
    <property type="evidence" value="ECO:0007669"/>
    <property type="project" value="UniProtKB-EC"/>
</dbReference>
<dbReference type="FunCoup" id="G0EHP3">
    <property type="interactions" value="104"/>
</dbReference>
<dbReference type="PANTHER" id="PTHR22960:SF0">
    <property type="entry name" value="MOLYBDENUM COFACTOR BIOSYNTHESIS PROTEIN 1"/>
    <property type="match status" value="1"/>
</dbReference>
<dbReference type="GeneID" id="11138726"/>
<evidence type="ECO:0000259" key="13">
    <source>
        <dbReference type="PROSITE" id="PS51918"/>
    </source>
</evidence>
<dbReference type="RefSeq" id="WP_014027073.1">
    <property type="nucleotide sequence ID" value="NC_015931.1"/>
</dbReference>
<evidence type="ECO:0000256" key="11">
    <source>
        <dbReference type="ARBA" id="ARBA00023239"/>
    </source>
</evidence>
<dbReference type="OrthoDB" id="6925at2157"/>
<dbReference type="InterPro" id="IPR013785">
    <property type="entry name" value="Aldolase_TIM"/>
</dbReference>
<dbReference type="InterPro" id="IPR058240">
    <property type="entry name" value="rSAM_sf"/>
</dbReference>
<dbReference type="PROSITE" id="PS01305">
    <property type="entry name" value="MOAA_NIFB_PQQE"/>
    <property type="match status" value="1"/>
</dbReference>
<dbReference type="CDD" id="cd01335">
    <property type="entry name" value="Radical_SAM"/>
    <property type="match status" value="1"/>
</dbReference>
<comment type="cofactor">
    <cofactor evidence="1">
        <name>[4Fe-4S] cluster</name>
        <dbReference type="ChEBI" id="CHEBI:49883"/>
    </cofactor>
</comment>
<dbReference type="EC" id="4.1.99.22" evidence="2"/>
<comment type="catalytic activity">
    <reaction evidence="12">
        <text>GTP + AH2 + S-adenosyl-L-methionine = (8S)-3',8-cyclo-7,8-dihydroguanosine 5'-triphosphate + 5'-deoxyadenosine + L-methionine + A + H(+)</text>
        <dbReference type="Rhea" id="RHEA:49576"/>
        <dbReference type="ChEBI" id="CHEBI:13193"/>
        <dbReference type="ChEBI" id="CHEBI:15378"/>
        <dbReference type="ChEBI" id="CHEBI:17319"/>
        <dbReference type="ChEBI" id="CHEBI:17499"/>
        <dbReference type="ChEBI" id="CHEBI:37565"/>
        <dbReference type="ChEBI" id="CHEBI:57844"/>
        <dbReference type="ChEBI" id="CHEBI:59789"/>
        <dbReference type="ChEBI" id="CHEBI:131766"/>
        <dbReference type="EC" id="4.1.99.22"/>
    </reaction>
</comment>
<keyword evidence="9" id="KW-0342">GTP-binding</keyword>
<keyword evidence="8" id="KW-0411">Iron-sulfur</keyword>
<evidence type="ECO:0000256" key="7">
    <source>
        <dbReference type="ARBA" id="ARBA00023004"/>
    </source>
</evidence>
<dbReference type="Pfam" id="PF04055">
    <property type="entry name" value="Radical_SAM"/>
    <property type="match status" value="1"/>
</dbReference>
<dbReference type="STRING" id="694429.Pyrfu_1539"/>
<dbReference type="AlphaFoldDB" id="G0EHP3"/>
<proteinExistence type="predicted"/>
<gene>
    <name evidence="14" type="ordered locus">Pyrfu_1539</name>
</gene>
<dbReference type="PANTHER" id="PTHR22960">
    <property type="entry name" value="MOLYBDOPTERIN COFACTOR SYNTHESIS PROTEIN A"/>
    <property type="match status" value="1"/>
</dbReference>
<accession>G0EHP3</accession>
<sequence length="354" mass="40615">MPLWDRYGRPLLNVRFVVTLRCNFRCFFCHSEGMEPRDREEMKPEDYAIVSEAAKRVGVISYKITGGEPLVRHDILEVVKALHAYNPRAEISMTTNAYFLARYAQGLAEYGVRRVNVSLHSLRPERFRAITGVDGLKNVLDGLFAAHEAGLGIKINVVALRGLNTDEIEDLIDFAAKINAKLQIIELHPVNIDKNTFDKFHEPYTQIIKRLEKRTRHIKYRSDLHNRVILEMDNGVEVEVVGPVGNPVFCAGCTRVRITPYGEVTACLNRGYRRVEFLSAIRKATDFDEAVNAVIEAFRSINALREPFYIYRRETPSSPRTKKSFRIYLPKRSGTIPSSVEQLLLEEWIALREY</sequence>
<dbReference type="UniPathway" id="UPA00344"/>
<dbReference type="InterPro" id="IPR040064">
    <property type="entry name" value="MoaA-like"/>
</dbReference>
<dbReference type="Gene3D" id="3.20.20.70">
    <property type="entry name" value="Aldolase class I"/>
    <property type="match status" value="1"/>
</dbReference>
<dbReference type="InterPro" id="IPR007197">
    <property type="entry name" value="rSAM"/>
</dbReference>
<dbReference type="Proteomes" id="UP000001037">
    <property type="component" value="Chromosome"/>
</dbReference>
<dbReference type="KEGG" id="pfm:Pyrfu_1539"/>
<dbReference type="GO" id="GO:0006777">
    <property type="term" value="P:Mo-molybdopterin cofactor biosynthetic process"/>
    <property type="evidence" value="ECO:0007669"/>
    <property type="project" value="UniProtKB-KW"/>
</dbReference>
<dbReference type="SFLD" id="SFLDS00029">
    <property type="entry name" value="Radical_SAM"/>
    <property type="match status" value="1"/>
</dbReference>
<keyword evidence="4" id="KW-0949">S-adenosyl-L-methionine</keyword>
<dbReference type="GO" id="GO:0051539">
    <property type="term" value="F:4 iron, 4 sulfur cluster binding"/>
    <property type="evidence" value="ECO:0007669"/>
    <property type="project" value="UniProtKB-KW"/>
</dbReference>
<dbReference type="SFLD" id="SFLDG01383">
    <property type="entry name" value="cyclic_pyranopterin_phosphate"/>
    <property type="match status" value="1"/>
</dbReference>
<dbReference type="eggNOG" id="arCOG00930">
    <property type="taxonomic scope" value="Archaea"/>
</dbReference>
<keyword evidence="6" id="KW-0547">Nucleotide-binding</keyword>
<dbReference type="InterPro" id="IPR050105">
    <property type="entry name" value="MoCo_biosynth_MoaA/MoaC"/>
</dbReference>
<evidence type="ECO:0000313" key="15">
    <source>
        <dbReference type="Proteomes" id="UP000001037"/>
    </source>
</evidence>
<evidence type="ECO:0000256" key="6">
    <source>
        <dbReference type="ARBA" id="ARBA00022741"/>
    </source>
</evidence>
<dbReference type="PROSITE" id="PS51918">
    <property type="entry name" value="RADICAL_SAM"/>
    <property type="match status" value="1"/>
</dbReference>
<keyword evidence="11" id="KW-0456">Lyase</keyword>
<dbReference type="GO" id="GO:0005525">
    <property type="term" value="F:GTP binding"/>
    <property type="evidence" value="ECO:0007669"/>
    <property type="project" value="UniProtKB-KW"/>
</dbReference>
<protein>
    <recommendedName>
        <fullName evidence="2">GTP 3',8-cyclase</fullName>
        <ecNumber evidence="2">4.1.99.22</ecNumber>
    </recommendedName>
</protein>
<dbReference type="NCBIfam" id="NF001199">
    <property type="entry name" value="PRK00164.2-1"/>
    <property type="match status" value="1"/>
</dbReference>
<feature type="domain" description="Radical SAM core" evidence="13">
    <location>
        <begin position="6"/>
        <end position="227"/>
    </location>
</feature>
<keyword evidence="7" id="KW-0408">Iron</keyword>
<dbReference type="EMBL" id="CP002838">
    <property type="protein sequence ID" value="AEM39396.1"/>
    <property type="molecule type" value="Genomic_DNA"/>
</dbReference>
<dbReference type="SFLD" id="SFLDG01386">
    <property type="entry name" value="main_SPASM_domain-containing"/>
    <property type="match status" value="1"/>
</dbReference>
<evidence type="ECO:0000256" key="4">
    <source>
        <dbReference type="ARBA" id="ARBA00022691"/>
    </source>
</evidence>
<evidence type="ECO:0000313" key="14">
    <source>
        <dbReference type="EMBL" id="AEM39396.1"/>
    </source>
</evidence>
<dbReference type="InParanoid" id="G0EHP3"/>
<dbReference type="GO" id="GO:0061799">
    <property type="term" value="F:cyclic pyranopterin monophosphate synthase activity"/>
    <property type="evidence" value="ECO:0007669"/>
    <property type="project" value="TreeGrafter"/>
</dbReference>
<evidence type="ECO:0000256" key="1">
    <source>
        <dbReference type="ARBA" id="ARBA00001966"/>
    </source>
</evidence>
<name>G0EHP3_PYRF1</name>
<keyword evidence="3" id="KW-0004">4Fe-4S</keyword>
<dbReference type="InterPro" id="IPR006638">
    <property type="entry name" value="Elp3/MiaA/NifB-like_rSAM"/>
</dbReference>
<evidence type="ECO:0000256" key="2">
    <source>
        <dbReference type="ARBA" id="ARBA00012167"/>
    </source>
</evidence>
<evidence type="ECO:0000256" key="8">
    <source>
        <dbReference type="ARBA" id="ARBA00023014"/>
    </source>
</evidence>
<dbReference type="Pfam" id="PF06463">
    <property type="entry name" value="Mob_synth_C"/>
    <property type="match status" value="1"/>
</dbReference>
<keyword evidence="5" id="KW-0479">Metal-binding</keyword>